<name>A0A6B7Q483_PSEPU</name>
<sequence length="81" mass="9162">MQPDILFRSLVDSIAPHFRCHDFSDPGLLIEGNCWAPPAMFSRENLTPPNVPWLEVETFVGVSLPGPDWRITGRNSEMCHL</sequence>
<proteinExistence type="predicted"/>
<organism evidence="1">
    <name type="scientific">Pseudomonas putida</name>
    <name type="common">Arthrobacter siderocapsulatus</name>
    <dbReference type="NCBI Taxonomy" id="303"/>
    <lineage>
        <taxon>Bacteria</taxon>
        <taxon>Pseudomonadati</taxon>
        <taxon>Pseudomonadota</taxon>
        <taxon>Gammaproteobacteria</taxon>
        <taxon>Pseudomonadales</taxon>
        <taxon>Pseudomonadaceae</taxon>
        <taxon>Pseudomonas</taxon>
    </lineage>
</organism>
<dbReference type="EMBL" id="MN310372">
    <property type="protein sequence ID" value="QFX76873.1"/>
    <property type="molecule type" value="Genomic_DNA"/>
</dbReference>
<protein>
    <submittedName>
        <fullName evidence="1">Uncharacterized protein</fullName>
    </submittedName>
</protein>
<evidence type="ECO:0000313" key="1">
    <source>
        <dbReference type="EMBL" id="QFX76873.1"/>
    </source>
</evidence>
<geneLocation type="plasmid" evidence="1">
    <name>p716811-VIM</name>
</geneLocation>
<dbReference type="AlphaFoldDB" id="A0A6B7Q483"/>
<accession>A0A6B7Q483</accession>
<keyword evidence="1" id="KW-0614">Plasmid</keyword>
<reference evidence="1" key="1">
    <citation type="submission" date="2019-08" db="EMBL/GenBank/DDBJ databases">
        <authorList>
            <person name="Zhou D."/>
            <person name="Chen F."/>
        </authorList>
    </citation>
    <scope>NUCLEOTIDE SEQUENCE</scope>
    <source>
        <strain evidence="1">150716811</strain>
        <plasmid evidence="1">p716811-VIM</plasmid>
    </source>
</reference>